<keyword evidence="3 6" id="KW-0812">Transmembrane</keyword>
<accession>A0A9Q8QUG9</accession>
<dbReference type="GeneID" id="72072630"/>
<dbReference type="InterPro" id="IPR036259">
    <property type="entry name" value="MFS_trans_sf"/>
</dbReference>
<feature type="transmembrane region" description="Helical" evidence="6">
    <location>
        <begin position="181"/>
        <end position="201"/>
    </location>
</feature>
<comment type="subcellular location">
    <subcellularLocation>
        <location evidence="1">Membrane</location>
        <topology evidence="1">Multi-pass membrane protein</topology>
    </subcellularLocation>
</comment>
<dbReference type="AlphaFoldDB" id="A0A9Q8QUG9"/>
<evidence type="ECO:0000256" key="6">
    <source>
        <dbReference type="SAM" id="Phobius"/>
    </source>
</evidence>
<evidence type="ECO:0000256" key="3">
    <source>
        <dbReference type="ARBA" id="ARBA00022692"/>
    </source>
</evidence>
<sequence length="206" mass="23658">MPTTHNETLAAQDEPQPLAPVAEVAIELNEDLKGFEAHERLFQAIDPQEEKKLVRKIDMVILPIMAFVYLFQYVDKNSINNAAVFGLRKDCALNGVQFSWVVSLFYFGQLVSEYPAAYLLSRFRVATFIGATVVDTTTAWFLNARERDLATRRLAIDRSTRERSEFNKAQMWEALRSPLTWFYFAFAICVMLTAPILKVCYQARPF</sequence>
<dbReference type="RefSeq" id="XP_047848455.1">
    <property type="nucleotide sequence ID" value="XM_047992441.1"/>
</dbReference>
<keyword evidence="2" id="KW-0813">Transport</keyword>
<dbReference type="SUPFAM" id="SSF103473">
    <property type="entry name" value="MFS general substrate transporter"/>
    <property type="match status" value="1"/>
</dbReference>
<dbReference type="GO" id="GO:0022857">
    <property type="term" value="F:transmembrane transporter activity"/>
    <property type="evidence" value="ECO:0007669"/>
    <property type="project" value="TreeGrafter"/>
</dbReference>
<evidence type="ECO:0000256" key="5">
    <source>
        <dbReference type="ARBA" id="ARBA00023136"/>
    </source>
</evidence>
<dbReference type="PANTHER" id="PTHR43791">
    <property type="entry name" value="PERMEASE-RELATED"/>
    <property type="match status" value="1"/>
</dbReference>
<protein>
    <submittedName>
        <fullName evidence="7">Uncharacterized protein</fullName>
    </submittedName>
</protein>
<dbReference type="EMBL" id="CP086366">
    <property type="protein sequence ID" value="UNI24974.1"/>
    <property type="molecule type" value="Genomic_DNA"/>
</dbReference>
<evidence type="ECO:0000256" key="4">
    <source>
        <dbReference type="ARBA" id="ARBA00022989"/>
    </source>
</evidence>
<dbReference type="OrthoDB" id="6730379at2759"/>
<dbReference type="PANTHER" id="PTHR43791:SF103">
    <property type="entry name" value="MAJOR FACILITATOR SUPERFAMILY (MFS) PROFILE DOMAIN-CONTAINING PROTEIN-RELATED"/>
    <property type="match status" value="1"/>
</dbReference>
<proteinExistence type="predicted"/>
<dbReference type="Gene3D" id="1.20.1250.20">
    <property type="entry name" value="MFS general substrate transporter like domains"/>
    <property type="match status" value="1"/>
</dbReference>
<name>A0A9Q8QUG9_9HYPO</name>
<evidence type="ECO:0000256" key="2">
    <source>
        <dbReference type="ARBA" id="ARBA00022448"/>
    </source>
</evidence>
<keyword evidence="4 6" id="KW-1133">Transmembrane helix</keyword>
<keyword evidence="8" id="KW-1185">Reference proteome</keyword>
<dbReference type="GO" id="GO:0016020">
    <property type="term" value="C:membrane"/>
    <property type="evidence" value="ECO:0007669"/>
    <property type="project" value="UniProtKB-SubCell"/>
</dbReference>
<dbReference type="Proteomes" id="UP000829364">
    <property type="component" value="Chromosome 13"/>
</dbReference>
<organism evidence="7 8">
    <name type="scientific">Purpureocillium takamizusanense</name>
    <dbReference type="NCBI Taxonomy" id="2060973"/>
    <lineage>
        <taxon>Eukaryota</taxon>
        <taxon>Fungi</taxon>
        <taxon>Dikarya</taxon>
        <taxon>Ascomycota</taxon>
        <taxon>Pezizomycotina</taxon>
        <taxon>Sordariomycetes</taxon>
        <taxon>Hypocreomycetidae</taxon>
        <taxon>Hypocreales</taxon>
        <taxon>Ophiocordycipitaceae</taxon>
        <taxon>Purpureocillium</taxon>
    </lineage>
</organism>
<keyword evidence="5 6" id="KW-0472">Membrane</keyword>
<gene>
    <name evidence="7" type="ORF">JDV02_010687</name>
</gene>
<evidence type="ECO:0000256" key="1">
    <source>
        <dbReference type="ARBA" id="ARBA00004141"/>
    </source>
</evidence>
<evidence type="ECO:0000313" key="7">
    <source>
        <dbReference type="EMBL" id="UNI24974.1"/>
    </source>
</evidence>
<evidence type="ECO:0000313" key="8">
    <source>
        <dbReference type="Proteomes" id="UP000829364"/>
    </source>
</evidence>
<reference evidence="7" key="1">
    <citation type="submission" date="2021-11" db="EMBL/GenBank/DDBJ databases">
        <title>Purpureocillium_takamizusanense_genome.</title>
        <authorList>
            <person name="Nguyen N.-H."/>
        </authorList>
    </citation>
    <scope>NUCLEOTIDE SEQUENCE</scope>
    <source>
        <strain evidence="7">PT3</strain>
    </source>
</reference>
<dbReference type="KEGG" id="ptkz:JDV02_010687"/>